<reference evidence="1 2" key="1">
    <citation type="submission" date="2023-10" db="EMBL/GenBank/DDBJ databases">
        <title>Genomes of two closely related lineages of the louse Polyplax serrata with different host specificities.</title>
        <authorList>
            <person name="Martinu J."/>
            <person name="Tarabai H."/>
            <person name="Stefka J."/>
            <person name="Hypsa V."/>
        </authorList>
    </citation>
    <scope>NUCLEOTIDE SEQUENCE [LARGE SCALE GENOMIC DNA]</scope>
    <source>
        <strain evidence="1">HR10_N</strain>
    </source>
</reference>
<dbReference type="EMBL" id="JAWJWE010000036">
    <property type="protein sequence ID" value="KAK6628649.1"/>
    <property type="molecule type" value="Genomic_DNA"/>
</dbReference>
<sequence length="87" mass="10362">MAGMDDHERKIVIEFCHLLEKSKQLFNGLRWVHLLNVEVIHYLGEAFYPCLNCSIESYLHWHSNIIKGLKRCTKNKTFYRVPEPLVF</sequence>
<dbReference type="Proteomes" id="UP001372834">
    <property type="component" value="Unassembled WGS sequence"/>
</dbReference>
<comment type="caution">
    <text evidence="1">The sequence shown here is derived from an EMBL/GenBank/DDBJ whole genome shotgun (WGS) entry which is preliminary data.</text>
</comment>
<organism evidence="1 2">
    <name type="scientific">Polyplax serrata</name>
    <name type="common">Common mouse louse</name>
    <dbReference type="NCBI Taxonomy" id="468196"/>
    <lineage>
        <taxon>Eukaryota</taxon>
        <taxon>Metazoa</taxon>
        <taxon>Ecdysozoa</taxon>
        <taxon>Arthropoda</taxon>
        <taxon>Hexapoda</taxon>
        <taxon>Insecta</taxon>
        <taxon>Pterygota</taxon>
        <taxon>Neoptera</taxon>
        <taxon>Paraneoptera</taxon>
        <taxon>Psocodea</taxon>
        <taxon>Troctomorpha</taxon>
        <taxon>Phthiraptera</taxon>
        <taxon>Anoplura</taxon>
        <taxon>Polyplacidae</taxon>
        <taxon>Polyplax</taxon>
    </lineage>
</organism>
<gene>
    <name evidence="1" type="ORF">RUM43_002464</name>
</gene>
<protein>
    <submittedName>
        <fullName evidence="1">Uncharacterized protein</fullName>
    </submittedName>
</protein>
<name>A0AAN8NTF7_POLSC</name>
<accession>A0AAN8NTF7</accession>
<dbReference type="AlphaFoldDB" id="A0AAN8NTF7"/>
<evidence type="ECO:0000313" key="1">
    <source>
        <dbReference type="EMBL" id="KAK6628649.1"/>
    </source>
</evidence>
<evidence type="ECO:0000313" key="2">
    <source>
        <dbReference type="Proteomes" id="UP001372834"/>
    </source>
</evidence>
<proteinExistence type="predicted"/>